<organism evidence="2">
    <name type="scientific">hydrothermal vent metagenome</name>
    <dbReference type="NCBI Taxonomy" id="652676"/>
    <lineage>
        <taxon>unclassified sequences</taxon>
        <taxon>metagenomes</taxon>
        <taxon>ecological metagenomes</taxon>
    </lineage>
</organism>
<dbReference type="AlphaFoldDB" id="A0A3B0V473"/>
<evidence type="ECO:0008006" key="3">
    <source>
        <dbReference type="Google" id="ProtNLM"/>
    </source>
</evidence>
<dbReference type="EMBL" id="UOEW01000177">
    <property type="protein sequence ID" value="VAW37751.1"/>
    <property type="molecule type" value="Genomic_DNA"/>
</dbReference>
<keyword evidence="1" id="KW-0812">Transmembrane</keyword>
<feature type="transmembrane region" description="Helical" evidence="1">
    <location>
        <begin position="124"/>
        <end position="141"/>
    </location>
</feature>
<keyword evidence="1" id="KW-0472">Membrane</keyword>
<sequence length="159" mass="18009">MIKIAKILQIDAAKVTLKLEPDTQCSDCKSRCHDSFLNFLFHRNHDGILSVALNKEQTKYSHLDDKNKFFNDKPSIGDIVGIKFNESQLFKLALILYGLPIMLIVLLLIAGYYSFAWFNLNTDVGGIIGLVTGLFLARYLIQFNNSRIKPQVSFFSSNS</sequence>
<reference evidence="2" key="1">
    <citation type="submission" date="2018-06" db="EMBL/GenBank/DDBJ databases">
        <authorList>
            <person name="Zhirakovskaya E."/>
        </authorList>
    </citation>
    <scope>NUCLEOTIDE SEQUENCE</scope>
</reference>
<evidence type="ECO:0000313" key="2">
    <source>
        <dbReference type="EMBL" id="VAW37751.1"/>
    </source>
</evidence>
<dbReference type="Pfam" id="PF04246">
    <property type="entry name" value="RseC_MucC"/>
    <property type="match status" value="1"/>
</dbReference>
<protein>
    <recommendedName>
        <fullName evidence="3">Sigma factor RpoE regulatory protein RseC</fullName>
    </recommendedName>
</protein>
<feature type="transmembrane region" description="Helical" evidence="1">
    <location>
        <begin position="92"/>
        <end position="118"/>
    </location>
</feature>
<proteinExistence type="predicted"/>
<name>A0A3B0V473_9ZZZZ</name>
<evidence type="ECO:0000256" key="1">
    <source>
        <dbReference type="SAM" id="Phobius"/>
    </source>
</evidence>
<accession>A0A3B0V473</accession>
<gene>
    <name evidence="2" type="ORF">MNBD_GAMMA01-111</name>
</gene>
<keyword evidence="1" id="KW-1133">Transmembrane helix</keyword>